<dbReference type="GO" id="GO:0046872">
    <property type="term" value="F:metal ion binding"/>
    <property type="evidence" value="ECO:0007669"/>
    <property type="project" value="UniProtKB-KW"/>
</dbReference>
<dbReference type="PANTHER" id="PTHR10720">
    <property type="entry name" value="HEME OXYGENASE"/>
    <property type="match status" value="1"/>
</dbReference>
<keyword evidence="6" id="KW-1185">Reference proteome</keyword>
<dbReference type="CDD" id="cd19165">
    <property type="entry name" value="HemeO"/>
    <property type="match status" value="1"/>
</dbReference>
<sequence>MTTGDLLTKLRIAIKEPHTSIHKLNLSRIPLCLPPYTTDPGLYAVGLAQYAELFYVIESAWISLIGDPMDWMYQDPPADIHSNSNKTCPSSCDLDKDGEDLSNSANLTSHSTRCSHVRHNNDDHHHHHHHITRIQNVLRAMYMPELMRSRALGDDLRFIQALGTTTLQPASSLPCRDSPPESLQDRQCDQDHDHDHDHDHNHDHNHDHPHAPSHSPRELISIIQHRIQTHPHLLIAYIWILYSALLYGGRDIRTLLLKAGPDFWGLSTAELPSPPFGSTSKKRQIPCPLSFWQIGGVDDDGAEIKSRFRSRMVEVERALSPTEQEEILHEAVGIFGMMEDITRGLDEQVQLGSL</sequence>
<evidence type="ECO:0000256" key="3">
    <source>
        <dbReference type="ARBA" id="ARBA00023004"/>
    </source>
</evidence>
<evidence type="ECO:0000313" key="5">
    <source>
        <dbReference type="EMBL" id="EPS28036.1"/>
    </source>
</evidence>
<dbReference type="Proteomes" id="UP000019376">
    <property type="component" value="Unassembled WGS sequence"/>
</dbReference>
<organism evidence="5 6">
    <name type="scientific">Penicillium oxalicum (strain 114-2 / CGMCC 5302)</name>
    <name type="common">Penicillium decumbens</name>
    <dbReference type="NCBI Taxonomy" id="933388"/>
    <lineage>
        <taxon>Eukaryota</taxon>
        <taxon>Fungi</taxon>
        <taxon>Dikarya</taxon>
        <taxon>Ascomycota</taxon>
        <taxon>Pezizomycotina</taxon>
        <taxon>Eurotiomycetes</taxon>
        <taxon>Eurotiomycetidae</taxon>
        <taxon>Eurotiales</taxon>
        <taxon>Aspergillaceae</taxon>
        <taxon>Penicillium</taxon>
    </lineage>
</organism>
<evidence type="ECO:0000256" key="1">
    <source>
        <dbReference type="ARBA" id="ARBA00022617"/>
    </source>
</evidence>
<dbReference type="InterPro" id="IPR016084">
    <property type="entry name" value="Haem_Oase-like_multi-hlx"/>
</dbReference>
<proteinExistence type="predicted"/>
<feature type="compositionally biased region" description="Basic and acidic residues" evidence="4">
    <location>
        <begin position="183"/>
        <end position="210"/>
    </location>
</feature>
<dbReference type="EMBL" id="KB644410">
    <property type="protein sequence ID" value="EPS28036.1"/>
    <property type="molecule type" value="Genomic_DNA"/>
</dbReference>
<dbReference type="STRING" id="933388.S7ZH84"/>
<dbReference type="AlphaFoldDB" id="S7ZH84"/>
<dbReference type="HOGENOM" id="CLU_038284_0_0_1"/>
<gene>
    <name evidence="5" type="ORF">PDE_02981</name>
</gene>
<keyword evidence="1" id="KW-0349">Heme</keyword>
<keyword evidence="2" id="KW-0479">Metal-binding</keyword>
<evidence type="ECO:0000313" key="6">
    <source>
        <dbReference type="Proteomes" id="UP000019376"/>
    </source>
</evidence>
<dbReference type="Gene3D" id="1.20.910.10">
    <property type="entry name" value="Heme oxygenase-like"/>
    <property type="match status" value="1"/>
</dbReference>
<dbReference type="SUPFAM" id="SSF48613">
    <property type="entry name" value="Heme oxygenase-like"/>
    <property type="match status" value="1"/>
</dbReference>
<dbReference type="OrthoDB" id="652091at2759"/>
<feature type="region of interest" description="Disordered" evidence="4">
    <location>
        <begin position="168"/>
        <end position="215"/>
    </location>
</feature>
<dbReference type="GO" id="GO:0004392">
    <property type="term" value="F:heme oxygenase (decyclizing) activity"/>
    <property type="evidence" value="ECO:0007669"/>
    <property type="project" value="InterPro"/>
</dbReference>
<dbReference type="GO" id="GO:0006788">
    <property type="term" value="P:heme oxidation"/>
    <property type="evidence" value="ECO:0007669"/>
    <property type="project" value="InterPro"/>
</dbReference>
<dbReference type="InterPro" id="IPR002051">
    <property type="entry name" value="Haem_Oase"/>
</dbReference>
<reference evidence="5 6" key="1">
    <citation type="journal article" date="2013" name="PLoS ONE">
        <title>Genomic and secretomic analyses reveal unique features of the lignocellulolytic enzyme system of Penicillium decumbens.</title>
        <authorList>
            <person name="Liu G."/>
            <person name="Zhang L."/>
            <person name="Wei X."/>
            <person name="Zou G."/>
            <person name="Qin Y."/>
            <person name="Ma L."/>
            <person name="Li J."/>
            <person name="Zheng H."/>
            <person name="Wang S."/>
            <person name="Wang C."/>
            <person name="Xun L."/>
            <person name="Zhao G.-P."/>
            <person name="Zhou Z."/>
            <person name="Qu Y."/>
        </authorList>
    </citation>
    <scope>NUCLEOTIDE SEQUENCE [LARGE SCALE GENOMIC DNA]</scope>
    <source>
        <strain evidence="6">114-2 / CGMCC 5302</strain>
    </source>
</reference>
<evidence type="ECO:0008006" key="7">
    <source>
        <dbReference type="Google" id="ProtNLM"/>
    </source>
</evidence>
<evidence type="ECO:0000256" key="4">
    <source>
        <dbReference type="SAM" id="MobiDB-lite"/>
    </source>
</evidence>
<dbReference type="eggNOG" id="KOG4480">
    <property type="taxonomic scope" value="Eukaryota"/>
</dbReference>
<keyword evidence="3" id="KW-0408">Iron</keyword>
<accession>S7ZH84</accession>
<evidence type="ECO:0000256" key="2">
    <source>
        <dbReference type="ARBA" id="ARBA00022723"/>
    </source>
</evidence>
<dbReference type="PhylomeDB" id="S7ZH84"/>
<dbReference type="PANTHER" id="PTHR10720:SF0">
    <property type="entry name" value="HEME OXYGENASE"/>
    <property type="match status" value="1"/>
</dbReference>
<protein>
    <recommendedName>
        <fullName evidence="7">Heme oxygenase-like protein</fullName>
    </recommendedName>
</protein>
<name>S7ZH84_PENO1</name>